<accession>A0AA39XTH0</accession>
<name>A0AA39XTH0_9PEZI</name>
<dbReference type="Proteomes" id="UP001174936">
    <property type="component" value="Unassembled WGS sequence"/>
</dbReference>
<gene>
    <name evidence="1" type="ORF">B0T16DRAFT_423777</name>
</gene>
<sequence>MGVCSRGCACGCRQEPPGCIRQRGELVFFVVWRSHHGCHDTLPRHVVVLHPAARARVRQTRC</sequence>
<dbReference type="AlphaFoldDB" id="A0AA39XTH0"/>
<protein>
    <submittedName>
        <fullName evidence="1">Uncharacterized protein</fullName>
    </submittedName>
</protein>
<dbReference type="EMBL" id="JAULSV010000007">
    <property type="protein sequence ID" value="KAK0639819.1"/>
    <property type="molecule type" value="Genomic_DNA"/>
</dbReference>
<organism evidence="1 2">
    <name type="scientific">Cercophora newfieldiana</name>
    <dbReference type="NCBI Taxonomy" id="92897"/>
    <lineage>
        <taxon>Eukaryota</taxon>
        <taxon>Fungi</taxon>
        <taxon>Dikarya</taxon>
        <taxon>Ascomycota</taxon>
        <taxon>Pezizomycotina</taxon>
        <taxon>Sordariomycetes</taxon>
        <taxon>Sordariomycetidae</taxon>
        <taxon>Sordariales</taxon>
        <taxon>Lasiosphaeriaceae</taxon>
        <taxon>Cercophora</taxon>
    </lineage>
</organism>
<keyword evidence="2" id="KW-1185">Reference proteome</keyword>
<evidence type="ECO:0000313" key="1">
    <source>
        <dbReference type="EMBL" id="KAK0639819.1"/>
    </source>
</evidence>
<proteinExistence type="predicted"/>
<reference evidence="1" key="1">
    <citation type="submission" date="2023-06" db="EMBL/GenBank/DDBJ databases">
        <title>Genome-scale phylogeny and comparative genomics of the fungal order Sordariales.</title>
        <authorList>
            <consortium name="Lawrence Berkeley National Laboratory"/>
            <person name="Hensen N."/>
            <person name="Bonometti L."/>
            <person name="Westerberg I."/>
            <person name="Brannstrom I.O."/>
            <person name="Guillou S."/>
            <person name="Cros-Aarteil S."/>
            <person name="Calhoun S."/>
            <person name="Haridas S."/>
            <person name="Kuo A."/>
            <person name="Mondo S."/>
            <person name="Pangilinan J."/>
            <person name="Riley R."/>
            <person name="Labutti K."/>
            <person name="Andreopoulos B."/>
            <person name="Lipzen A."/>
            <person name="Chen C."/>
            <person name="Yanf M."/>
            <person name="Daum C."/>
            <person name="Ng V."/>
            <person name="Clum A."/>
            <person name="Steindorff A."/>
            <person name="Ohm R."/>
            <person name="Martin F."/>
            <person name="Silar P."/>
            <person name="Natvig D."/>
            <person name="Lalanne C."/>
            <person name="Gautier V."/>
            <person name="Ament-Velasquez S.L."/>
            <person name="Kruys A."/>
            <person name="Hutchinson M.I."/>
            <person name="Powell A.J."/>
            <person name="Barry K."/>
            <person name="Miller A.N."/>
            <person name="Grigoriev I.V."/>
            <person name="Debuchy R."/>
            <person name="Gladieux P."/>
            <person name="Thoren M.H."/>
            <person name="Johannesson H."/>
        </authorList>
    </citation>
    <scope>NUCLEOTIDE SEQUENCE</scope>
    <source>
        <strain evidence="1">SMH2532-1</strain>
    </source>
</reference>
<evidence type="ECO:0000313" key="2">
    <source>
        <dbReference type="Proteomes" id="UP001174936"/>
    </source>
</evidence>
<comment type="caution">
    <text evidence="1">The sequence shown here is derived from an EMBL/GenBank/DDBJ whole genome shotgun (WGS) entry which is preliminary data.</text>
</comment>